<gene>
    <name evidence="1" type="ORF">CP49_25230</name>
</gene>
<sequence length="136" mass="14631">MPPARIPGDGGEQLGDLPADPETIGAALLDAFDRQRQVDLAARLVARHLTLGHSPQALIAMLAHAVLREDHAYQMLEAGVRQFGAWGDTDEGRHILVAVARYLAAHSPTERASLQTADIARRLMRGGELHQEAGSS</sequence>
<name>A0A0R3LDE8_9BRAD</name>
<dbReference type="AlphaFoldDB" id="A0A0R3LDE8"/>
<comment type="caution">
    <text evidence="1">The sequence shown here is derived from an EMBL/GenBank/DDBJ whole genome shotgun (WGS) entry which is preliminary data.</text>
</comment>
<keyword evidence="2" id="KW-1185">Reference proteome</keyword>
<proteinExistence type="predicted"/>
<protein>
    <submittedName>
        <fullName evidence="1">Uncharacterized protein</fullName>
    </submittedName>
</protein>
<organism evidence="1 2">
    <name type="scientific">Bradyrhizobium valentinum</name>
    <dbReference type="NCBI Taxonomy" id="1518501"/>
    <lineage>
        <taxon>Bacteria</taxon>
        <taxon>Pseudomonadati</taxon>
        <taxon>Pseudomonadota</taxon>
        <taxon>Alphaproteobacteria</taxon>
        <taxon>Hyphomicrobiales</taxon>
        <taxon>Nitrobacteraceae</taxon>
        <taxon>Bradyrhizobium</taxon>
    </lineage>
</organism>
<dbReference type="Proteomes" id="UP000051913">
    <property type="component" value="Unassembled WGS sequence"/>
</dbReference>
<accession>A0A0R3LDE8</accession>
<reference evidence="1 2" key="1">
    <citation type="submission" date="2014-03" db="EMBL/GenBank/DDBJ databases">
        <title>Bradyrhizobium valentinum sp. nov., isolated from effective nodules of Lupinus mariae-josephae, a lupine endemic of basic-lime soils in Eastern Spain.</title>
        <authorList>
            <person name="Duran D."/>
            <person name="Rey L."/>
            <person name="Navarro A."/>
            <person name="Busquets A."/>
            <person name="Imperial J."/>
            <person name="Ruiz-Argueso T."/>
        </authorList>
    </citation>
    <scope>NUCLEOTIDE SEQUENCE [LARGE SCALE GENOMIC DNA]</scope>
    <source>
        <strain evidence="1 2">LmjM3</strain>
    </source>
</reference>
<dbReference type="EMBL" id="LLXX01000136">
    <property type="protein sequence ID" value="KRR03557.1"/>
    <property type="molecule type" value="Genomic_DNA"/>
</dbReference>
<dbReference type="RefSeq" id="WP_057852636.1">
    <property type="nucleotide sequence ID" value="NZ_LLXX01000136.1"/>
</dbReference>
<evidence type="ECO:0000313" key="1">
    <source>
        <dbReference type="EMBL" id="KRR03557.1"/>
    </source>
</evidence>
<evidence type="ECO:0000313" key="2">
    <source>
        <dbReference type="Proteomes" id="UP000051913"/>
    </source>
</evidence>